<comment type="catalytic activity">
    <reaction evidence="7">
        <text>[protein]-L-isoaspartate + S-adenosyl-L-methionine = [protein]-L-isoaspartate alpha-methyl ester + S-adenosyl-L-homocysteine</text>
        <dbReference type="Rhea" id="RHEA:12705"/>
        <dbReference type="Rhea" id="RHEA-COMP:12143"/>
        <dbReference type="Rhea" id="RHEA-COMP:12144"/>
        <dbReference type="ChEBI" id="CHEBI:57856"/>
        <dbReference type="ChEBI" id="CHEBI:59789"/>
        <dbReference type="ChEBI" id="CHEBI:90596"/>
        <dbReference type="ChEBI" id="CHEBI:90598"/>
        <dbReference type="EC" id="2.1.1.77"/>
    </reaction>
</comment>
<comment type="similarity">
    <text evidence="2 7">Belongs to the methyltransferase superfamily. L-isoaspartyl/D-aspartyl protein methyltransferase family.</text>
</comment>
<evidence type="ECO:0000256" key="5">
    <source>
        <dbReference type="ARBA" id="ARBA00022679"/>
    </source>
</evidence>
<dbReference type="InterPro" id="IPR000682">
    <property type="entry name" value="PCMT"/>
</dbReference>
<organism evidence="8 9">
    <name type="scientific">Tepidiphilus baoligensis</name>
    <dbReference type="NCBI Taxonomy" id="2698687"/>
    <lineage>
        <taxon>Bacteria</taxon>
        <taxon>Pseudomonadati</taxon>
        <taxon>Pseudomonadota</taxon>
        <taxon>Hydrogenophilia</taxon>
        <taxon>Hydrogenophilales</taxon>
        <taxon>Hydrogenophilaceae</taxon>
        <taxon>Tepidiphilus</taxon>
    </lineage>
</organism>
<dbReference type="PANTHER" id="PTHR11579">
    <property type="entry name" value="PROTEIN-L-ISOASPARTATE O-METHYLTRANSFERASE"/>
    <property type="match status" value="1"/>
</dbReference>
<reference evidence="8 9" key="1">
    <citation type="journal article" date="2020" name="Curr. Microbiol.">
        <title>Tepidiphilus baoligensis sp. nov., a Novel Bacterium of the Family Hydrogenophilaceae Isolated from an Oil Reservoir.</title>
        <authorList>
            <person name="Zhang X."/>
            <person name="Wang G."/>
            <person name="Ma X."/>
            <person name="Yu J."/>
            <person name="You J."/>
            <person name="Xue Y."/>
            <person name="Ma Y."/>
        </authorList>
    </citation>
    <scope>NUCLEOTIDE SEQUENCE [LARGE SCALE GENOMIC DNA]</scope>
    <source>
        <strain evidence="8 9">B18-69</strain>
    </source>
</reference>
<dbReference type="PANTHER" id="PTHR11579:SF0">
    <property type="entry name" value="PROTEIN-L-ISOASPARTATE(D-ASPARTATE) O-METHYLTRANSFERASE"/>
    <property type="match status" value="1"/>
</dbReference>
<dbReference type="Pfam" id="PF01135">
    <property type="entry name" value="PCMT"/>
    <property type="match status" value="1"/>
</dbReference>
<dbReference type="PROSITE" id="PS01279">
    <property type="entry name" value="PCMT"/>
    <property type="match status" value="1"/>
</dbReference>
<dbReference type="EC" id="2.1.1.77" evidence="7"/>
<evidence type="ECO:0000313" key="9">
    <source>
        <dbReference type="Proteomes" id="UP000669605"/>
    </source>
</evidence>
<accession>A0ABX1QPQ3</accession>
<evidence type="ECO:0000313" key="8">
    <source>
        <dbReference type="EMBL" id="NMH17109.1"/>
    </source>
</evidence>
<dbReference type="SUPFAM" id="SSF53335">
    <property type="entry name" value="S-adenosyl-L-methionine-dependent methyltransferases"/>
    <property type="match status" value="1"/>
</dbReference>
<comment type="caution">
    <text evidence="8">The sequence shown here is derived from an EMBL/GenBank/DDBJ whole genome shotgun (WGS) entry which is preliminary data.</text>
</comment>
<dbReference type="CDD" id="cd02440">
    <property type="entry name" value="AdoMet_MTases"/>
    <property type="match status" value="1"/>
</dbReference>
<keyword evidence="4 7" id="KW-0489">Methyltransferase</keyword>
<comment type="subcellular location">
    <subcellularLocation>
        <location evidence="1 7">Cytoplasm</location>
    </subcellularLocation>
</comment>
<dbReference type="HAMAP" id="MF_00090">
    <property type="entry name" value="PIMT"/>
    <property type="match status" value="1"/>
</dbReference>
<dbReference type="GO" id="GO:0032259">
    <property type="term" value="P:methylation"/>
    <property type="evidence" value="ECO:0007669"/>
    <property type="project" value="UniProtKB-KW"/>
</dbReference>
<keyword evidence="3 7" id="KW-0963">Cytoplasm</keyword>
<protein>
    <recommendedName>
        <fullName evidence="7">Protein-L-isoaspartate O-methyltransferase</fullName>
        <ecNumber evidence="7">2.1.1.77</ecNumber>
    </recommendedName>
    <alternativeName>
        <fullName evidence="7">L-isoaspartyl protein carboxyl methyltransferase</fullName>
    </alternativeName>
    <alternativeName>
        <fullName evidence="7">Protein L-isoaspartyl methyltransferase</fullName>
    </alternativeName>
    <alternativeName>
        <fullName evidence="7">Protein-beta-aspartate methyltransferase</fullName>
        <shortName evidence="7">PIMT</shortName>
    </alternativeName>
</protein>
<feature type="active site" evidence="7">
    <location>
        <position position="69"/>
    </location>
</feature>
<keyword evidence="9" id="KW-1185">Reference proteome</keyword>
<keyword evidence="6 7" id="KW-0949">S-adenosyl-L-methionine</keyword>
<evidence type="ECO:0000256" key="6">
    <source>
        <dbReference type="ARBA" id="ARBA00022691"/>
    </source>
</evidence>
<dbReference type="EMBL" id="JAAAUB010000012">
    <property type="protein sequence ID" value="NMH17109.1"/>
    <property type="molecule type" value="Genomic_DNA"/>
</dbReference>
<evidence type="ECO:0000256" key="4">
    <source>
        <dbReference type="ARBA" id="ARBA00022603"/>
    </source>
</evidence>
<evidence type="ECO:0000256" key="1">
    <source>
        <dbReference type="ARBA" id="ARBA00004496"/>
    </source>
</evidence>
<dbReference type="Proteomes" id="UP000669605">
    <property type="component" value="Unassembled WGS sequence"/>
</dbReference>
<evidence type="ECO:0000256" key="7">
    <source>
        <dbReference type="HAMAP-Rule" id="MF_00090"/>
    </source>
</evidence>
<comment type="function">
    <text evidence="7">Catalyzes the methyl esterification of L-isoaspartyl residues in peptides and proteins that result from spontaneous decomposition of normal L-aspartyl and L-asparaginyl residues. It plays a role in the repair and/or degradation of damaged proteins.</text>
</comment>
<dbReference type="NCBIfam" id="NF001453">
    <property type="entry name" value="PRK00312.1"/>
    <property type="match status" value="1"/>
</dbReference>
<dbReference type="RefSeq" id="WP_142804733.1">
    <property type="nucleotide sequence ID" value="NZ_JAAAUB010000012.1"/>
</dbReference>
<sequence>MNHAAVRFDAISSRALDRLLDKLRHEGIRDERVLEAMQRVPRHHFVEEGLQLRAYDDIALPIGFQQTISQPYVVARMLELLLAGREPGRTLEVGVGCGYQTALLAQLAPEVYGIERIRALFDLARENLRPFRFAHVRLKHGDGMLGLPEVAPFDSIIVAAAAPVVPPALVEQLSLGGRLVMPVGDAVQSLRVVDRTSSGIVLSEHEPVRFVPLLGGVG</sequence>
<dbReference type="NCBIfam" id="TIGR00080">
    <property type="entry name" value="pimt"/>
    <property type="match status" value="1"/>
</dbReference>
<proteinExistence type="inferred from homology"/>
<dbReference type="Gene3D" id="3.40.50.150">
    <property type="entry name" value="Vaccinia Virus protein VP39"/>
    <property type="match status" value="1"/>
</dbReference>
<keyword evidence="5 7" id="KW-0808">Transferase</keyword>
<dbReference type="InterPro" id="IPR029063">
    <property type="entry name" value="SAM-dependent_MTases_sf"/>
</dbReference>
<dbReference type="GO" id="GO:0004719">
    <property type="term" value="F:protein-L-isoaspartate (D-aspartate) O-methyltransferase activity"/>
    <property type="evidence" value="ECO:0007669"/>
    <property type="project" value="UniProtKB-EC"/>
</dbReference>
<evidence type="ECO:0000256" key="3">
    <source>
        <dbReference type="ARBA" id="ARBA00022490"/>
    </source>
</evidence>
<name>A0ABX1QPQ3_9PROT</name>
<gene>
    <name evidence="7" type="primary">pcm</name>
    <name evidence="8" type="ORF">GV368_08370</name>
</gene>
<evidence type="ECO:0000256" key="2">
    <source>
        <dbReference type="ARBA" id="ARBA00005369"/>
    </source>
</evidence>